<dbReference type="InterPro" id="IPR043502">
    <property type="entry name" value="DNA/RNA_pol_sf"/>
</dbReference>
<dbReference type="Gene3D" id="3.30.70.270">
    <property type="match status" value="1"/>
</dbReference>
<dbReference type="InterPro" id="IPR043128">
    <property type="entry name" value="Rev_trsase/Diguanyl_cyclase"/>
</dbReference>
<dbReference type="AlphaFoldDB" id="A0AA38HL56"/>
<organism evidence="1 2">
    <name type="scientific">Zophobas morio</name>
    <dbReference type="NCBI Taxonomy" id="2755281"/>
    <lineage>
        <taxon>Eukaryota</taxon>
        <taxon>Metazoa</taxon>
        <taxon>Ecdysozoa</taxon>
        <taxon>Arthropoda</taxon>
        <taxon>Hexapoda</taxon>
        <taxon>Insecta</taxon>
        <taxon>Pterygota</taxon>
        <taxon>Neoptera</taxon>
        <taxon>Endopterygota</taxon>
        <taxon>Coleoptera</taxon>
        <taxon>Polyphaga</taxon>
        <taxon>Cucujiformia</taxon>
        <taxon>Tenebrionidae</taxon>
        <taxon>Zophobas</taxon>
    </lineage>
</organism>
<dbReference type="SUPFAM" id="SSF56672">
    <property type="entry name" value="DNA/RNA polymerases"/>
    <property type="match status" value="1"/>
</dbReference>
<reference evidence="1" key="1">
    <citation type="journal article" date="2023" name="G3 (Bethesda)">
        <title>Whole genome assemblies of Zophobas morio and Tenebrio molitor.</title>
        <authorList>
            <person name="Kaur S."/>
            <person name="Stinson S.A."/>
            <person name="diCenzo G.C."/>
        </authorList>
    </citation>
    <scope>NUCLEOTIDE SEQUENCE</scope>
    <source>
        <strain evidence="1">QUZm001</strain>
    </source>
</reference>
<accession>A0AA38HL56</accession>
<keyword evidence="2" id="KW-1185">Reference proteome</keyword>
<evidence type="ECO:0000313" key="2">
    <source>
        <dbReference type="Proteomes" id="UP001168821"/>
    </source>
</evidence>
<dbReference type="GO" id="GO:0071897">
    <property type="term" value="P:DNA biosynthetic process"/>
    <property type="evidence" value="ECO:0007669"/>
    <property type="project" value="UniProtKB-ARBA"/>
</dbReference>
<sequence length="82" mass="9456">MLLKKIYGESSRATRGCDDLKGLNEQCVVKQYNVPNEKLVNVKARNSKYFTTLDNAKGFYKRALAEESRKFFAFTMPDGRRV</sequence>
<proteinExistence type="predicted"/>
<dbReference type="Gene3D" id="3.10.10.10">
    <property type="entry name" value="HIV Type 1 Reverse Transcriptase, subunit A, domain 1"/>
    <property type="match status" value="1"/>
</dbReference>
<dbReference type="Proteomes" id="UP001168821">
    <property type="component" value="Unassembled WGS sequence"/>
</dbReference>
<comment type="caution">
    <text evidence="1">The sequence shown here is derived from an EMBL/GenBank/DDBJ whole genome shotgun (WGS) entry which is preliminary data.</text>
</comment>
<protein>
    <submittedName>
        <fullName evidence="1">Uncharacterized protein</fullName>
    </submittedName>
</protein>
<evidence type="ECO:0000313" key="1">
    <source>
        <dbReference type="EMBL" id="KAJ3632106.1"/>
    </source>
</evidence>
<gene>
    <name evidence="1" type="ORF">Zmor_022093</name>
</gene>
<name>A0AA38HL56_9CUCU</name>
<dbReference type="EMBL" id="JALNTZ010000659">
    <property type="protein sequence ID" value="KAJ3632106.1"/>
    <property type="molecule type" value="Genomic_DNA"/>
</dbReference>